<dbReference type="EMBL" id="JACHOB010000002">
    <property type="protein sequence ID" value="MBB4658967.1"/>
    <property type="molecule type" value="Genomic_DNA"/>
</dbReference>
<dbReference type="AlphaFoldDB" id="A0A840I2K1"/>
<proteinExistence type="predicted"/>
<dbReference type="InterPro" id="IPR012349">
    <property type="entry name" value="Split_barrel_FMN-bd"/>
</dbReference>
<feature type="domain" description="Flavin reductase like" evidence="2">
    <location>
        <begin position="24"/>
        <end position="177"/>
    </location>
</feature>
<dbReference type="PANTHER" id="PTHR43812">
    <property type="entry name" value="BLR2425 PROTEIN"/>
    <property type="match status" value="1"/>
</dbReference>
<name>A0A840I2K1_9PROT</name>
<reference evidence="3 4" key="1">
    <citation type="submission" date="2020-08" db="EMBL/GenBank/DDBJ databases">
        <title>Genomic Encyclopedia of Type Strains, Phase IV (KMG-IV): sequencing the most valuable type-strain genomes for metagenomic binning, comparative biology and taxonomic classification.</title>
        <authorList>
            <person name="Goeker M."/>
        </authorList>
    </citation>
    <scope>NUCLEOTIDE SEQUENCE [LARGE SCALE GENOMIC DNA]</scope>
    <source>
        <strain evidence="3 4">DSM 102850</strain>
    </source>
</reference>
<evidence type="ECO:0000313" key="4">
    <source>
        <dbReference type="Proteomes" id="UP000563524"/>
    </source>
</evidence>
<dbReference type="Pfam" id="PF01613">
    <property type="entry name" value="Flavin_Reduct"/>
    <property type="match status" value="1"/>
</dbReference>
<accession>A0A840I2K1</accession>
<evidence type="ECO:0000259" key="2">
    <source>
        <dbReference type="SMART" id="SM00903"/>
    </source>
</evidence>
<dbReference type="Proteomes" id="UP000563524">
    <property type="component" value="Unassembled WGS sequence"/>
</dbReference>
<comment type="caution">
    <text evidence="3">The sequence shown here is derived from an EMBL/GenBank/DDBJ whole genome shotgun (WGS) entry which is preliminary data.</text>
</comment>
<dbReference type="GO" id="GO:0016646">
    <property type="term" value="F:oxidoreductase activity, acting on the CH-NH group of donors, NAD or NADP as acceptor"/>
    <property type="evidence" value="ECO:0007669"/>
    <property type="project" value="UniProtKB-ARBA"/>
</dbReference>
<protein>
    <submittedName>
        <fullName evidence="3">Flavin reductase (DIM6/NTAB) family NADH-FMN oxidoreductase RutF</fullName>
    </submittedName>
</protein>
<keyword evidence="4" id="KW-1185">Reference proteome</keyword>
<dbReference type="InterPro" id="IPR002563">
    <property type="entry name" value="Flavin_Rdtase-like_dom"/>
</dbReference>
<dbReference type="SMART" id="SM00903">
    <property type="entry name" value="Flavin_Reduct"/>
    <property type="match status" value="1"/>
</dbReference>
<evidence type="ECO:0000256" key="1">
    <source>
        <dbReference type="SAM" id="MobiDB-lite"/>
    </source>
</evidence>
<dbReference type="RefSeq" id="WP_183817135.1">
    <property type="nucleotide sequence ID" value="NZ_JACHOB010000002.1"/>
</dbReference>
<feature type="region of interest" description="Disordered" evidence="1">
    <location>
        <begin position="1"/>
        <end position="21"/>
    </location>
</feature>
<dbReference type="SUPFAM" id="SSF50475">
    <property type="entry name" value="FMN-binding split barrel"/>
    <property type="match status" value="1"/>
</dbReference>
<organism evidence="3 4">
    <name type="scientific">Parvularcula dongshanensis</name>
    <dbReference type="NCBI Taxonomy" id="1173995"/>
    <lineage>
        <taxon>Bacteria</taxon>
        <taxon>Pseudomonadati</taxon>
        <taxon>Pseudomonadota</taxon>
        <taxon>Alphaproteobacteria</taxon>
        <taxon>Parvularculales</taxon>
        <taxon>Parvularculaceae</taxon>
        <taxon>Parvularcula</taxon>
    </lineage>
</organism>
<dbReference type="Gene3D" id="2.30.110.10">
    <property type="entry name" value="Electron Transport, Fmn-binding Protein, Chain A"/>
    <property type="match status" value="1"/>
</dbReference>
<evidence type="ECO:0000313" key="3">
    <source>
        <dbReference type="EMBL" id="MBB4658967.1"/>
    </source>
</evidence>
<dbReference type="PANTHER" id="PTHR43812:SF2">
    <property type="entry name" value="FLAVIN REDUCTASE LIKE DOMAIN-CONTAINING PROTEIN"/>
    <property type="match status" value="1"/>
</dbReference>
<gene>
    <name evidence="3" type="ORF">GGQ59_001481</name>
</gene>
<sequence>MAGPDAHTYEPKNGHGLRHDPFNSIVAPRPIGWVSTCDGEGRANLAPYSFFNALAYTPPTIGFSSSGRKDSLENAEATGQFVWNLATRALGAAMNATAAAVAQGASEFELAGLTPAKSRLVAAPRVLESPVNFECVVTDIVRLRTKEGEDMPNWFVIGEVVMVHIDPALVATGVFETEKADPIMRGGGPTAYFALGDRIDMARPETPDGLRR</sequence>
<feature type="compositionally biased region" description="Basic and acidic residues" evidence="1">
    <location>
        <begin position="7"/>
        <end position="21"/>
    </location>
</feature>
<dbReference type="GO" id="GO:0010181">
    <property type="term" value="F:FMN binding"/>
    <property type="evidence" value="ECO:0007669"/>
    <property type="project" value="InterPro"/>
</dbReference>